<dbReference type="InterPro" id="IPR025660">
    <property type="entry name" value="Pept_his_AS"/>
</dbReference>
<dbReference type="PROSITE" id="PS00139">
    <property type="entry name" value="THIOL_PROTEASE_CYS"/>
    <property type="match status" value="1"/>
</dbReference>
<evidence type="ECO:0000313" key="3">
    <source>
        <dbReference type="Proteomes" id="UP000078387"/>
    </source>
</evidence>
<dbReference type="OMA" id="NSKFFYP"/>
<dbReference type="EMBL" id="BDEQ01000001">
    <property type="protein sequence ID" value="GAT92009.1"/>
    <property type="molecule type" value="Genomic_DNA"/>
</dbReference>
<dbReference type="Gene3D" id="3.90.70.10">
    <property type="entry name" value="Cysteine proteinases"/>
    <property type="match status" value="1"/>
</dbReference>
<keyword evidence="1" id="KW-1133">Transmembrane helix</keyword>
<dbReference type="PROSITE" id="PS00639">
    <property type="entry name" value="THIOL_PROTEASE_HIS"/>
    <property type="match status" value="1"/>
</dbReference>
<keyword evidence="1" id="KW-0472">Membrane</keyword>
<evidence type="ECO:0000313" key="2">
    <source>
        <dbReference type="EMBL" id="GAT92009.1"/>
    </source>
</evidence>
<dbReference type="AlphaFoldDB" id="A0A5K1VTZ3"/>
<dbReference type="Proteomes" id="UP000078387">
    <property type="component" value="Unassembled WGS sequence"/>
</dbReference>
<dbReference type="VEuPathDB" id="AmoebaDB:EHI8A_206940"/>
<dbReference type="PANTHER" id="PTHR35899">
    <property type="entry name" value="PAPAIN FAMILY CYSTEINE PROTEASE DOMAIN CONTAINING PROTEIN"/>
    <property type="match status" value="1"/>
</dbReference>
<accession>A0A5K1VTZ3</accession>
<reference evidence="2 3" key="1">
    <citation type="submission" date="2016-05" db="EMBL/GenBank/DDBJ databases">
        <title>First whole genome sequencing of Entamoeba histolytica HM1:IMSS-clone-6.</title>
        <authorList>
            <person name="Mukherjee Avik.K."/>
            <person name="Izumyama S."/>
            <person name="Nakada-Tsukui K."/>
            <person name="Nozaki T."/>
        </authorList>
    </citation>
    <scope>NUCLEOTIDE SEQUENCE [LARGE SCALE GENOMIC DNA]</scope>
    <source>
        <strain evidence="2 3">HM1:IMSS clone 6</strain>
    </source>
</reference>
<name>A0A5K1VTZ3_ENTHI</name>
<dbReference type="VEuPathDB" id="AmoebaDB:EHI5A_139500"/>
<protein>
    <recommendedName>
        <fullName evidence="4">Papain family cysteine protease domain containing protein</fullName>
    </recommendedName>
</protein>
<comment type="caution">
    <text evidence="2">The sequence shown here is derived from an EMBL/GenBank/DDBJ whole genome shotgun (WGS) entry which is preliminary data.</text>
</comment>
<gene>
    <name evidence="2" type="ORF">CL6EHI_050800</name>
</gene>
<dbReference type="VEuPathDB" id="AmoebaDB:EHI7A_131810"/>
<dbReference type="InterPro" id="IPR000169">
    <property type="entry name" value="Pept_cys_AS"/>
</dbReference>
<evidence type="ECO:0008006" key="4">
    <source>
        <dbReference type="Google" id="ProtNLM"/>
    </source>
</evidence>
<evidence type="ECO:0000256" key="1">
    <source>
        <dbReference type="SAM" id="Phobius"/>
    </source>
</evidence>
<sequence>MPSTSEIEDPLINDGEMKEDKPVKQKWLWSLYTILTVMSLITLALTVTTLIILSTKLGEINYTVVNSPSLPSAYVIPENRITPVKGQLARGTCWIFATISLIESSLRKIAIENGSIRPNEYIALSEQAYGKLMLQLCNGTYEAVPDDIKTFCEDGGMGKGKTDDGEIEWVYYFRKYNSEFFYPNEVCPYTVRRGKGDWECDGVDLKNPTKHSPFNIQVNSLKSKYTPQSIKEMIYDTQGPVGWGHATLGRTYLYPCDSKSPFINNEDCMLHKYPCENGFCSKVSTLSFGYDGIFKLQGEPTNRGGHAMNIVGWNDDYLGGGFIIKNSWTLQSGHSMGYFMGNHSLFNEDQICPTYNSINKWIPMNYECFKTNQDSEMCPNITRTFVGIANHGATVLVCAGANSITETTKLRANDYGYEPCGNDEGRSYYYALEMTHETDGSSYKPYVEYPKGSDGYAIFHLLRWTQGNEANVERVQTNYTTWQFMERLFTPKDLSNFLNTEHCGYYFMSYDTFLEHDLRHPIGGHDTYVFSSVDIKFDHSKFNDKELFKNSTLEYQLPVFSGSLDFN</sequence>
<keyword evidence="1" id="KW-0812">Transmembrane</keyword>
<dbReference type="VEuPathDB" id="AmoebaDB:KM1_217330"/>
<dbReference type="SUPFAM" id="SSF54001">
    <property type="entry name" value="Cysteine proteinases"/>
    <property type="match status" value="1"/>
</dbReference>
<organism evidence="2 3">
    <name type="scientific">Entamoeba histolytica</name>
    <dbReference type="NCBI Taxonomy" id="5759"/>
    <lineage>
        <taxon>Eukaryota</taxon>
        <taxon>Amoebozoa</taxon>
        <taxon>Evosea</taxon>
        <taxon>Archamoebae</taxon>
        <taxon>Mastigamoebida</taxon>
        <taxon>Entamoebidae</taxon>
        <taxon>Entamoeba</taxon>
    </lineage>
</organism>
<dbReference type="InterPro" id="IPR038765">
    <property type="entry name" value="Papain-like_cys_pep_sf"/>
</dbReference>
<dbReference type="VEuPathDB" id="AmoebaDB:EHI_050800"/>
<feature type="transmembrane region" description="Helical" evidence="1">
    <location>
        <begin position="27"/>
        <end position="53"/>
    </location>
</feature>
<dbReference type="CDD" id="cd02619">
    <property type="entry name" value="Peptidase_C1"/>
    <property type="match status" value="1"/>
</dbReference>
<proteinExistence type="predicted"/>
<dbReference type="PANTHER" id="PTHR35899:SF1">
    <property type="entry name" value="PEPTIDASE C1A PAPAIN C-TERMINAL DOMAIN-CONTAINING PROTEIN"/>
    <property type="match status" value="1"/>
</dbReference>